<dbReference type="GO" id="GO:0005886">
    <property type="term" value="C:plasma membrane"/>
    <property type="evidence" value="ECO:0007669"/>
    <property type="project" value="UniProtKB-SubCell"/>
</dbReference>
<protein>
    <recommendedName>
        <fullName evidence="3">histidine kinase</fullName>
        <ecNumber evidence="3">2.7.13.3</ecNumber>
    </recommendedName>
</protein>
<evidence type="ECO:0000256" key="3">
    <source>
        <dbReference type="ARBA" id="ARBA00012438"/>
    </source>
</evidence>
<evidence type="ECO:0000256" key="8">
    <source>
        <dbReference type="ARBA" id="ARBA00022989"/>
    </source>
</evidence>
<dbReference type="GO" id="GO:0000155">
    <property type="term" value="F:phosphorelay sensor kinase activity"/>
    <property type="evidence" value="ECO:0007669"/>
    <property type="project" value="InterPro"/>
</dbReference>
<feature type="domain" description="HAMP" evidence="12">
    <location>
        <begin position="163"/>
        <end position="216"/>
    </location>
</feature>
<dbReference type="OrthoDB" id="9786919at2"/>
<dbReference type="CDD" id="cd06225">
    <property type="entry name" value="HAMP"/>
    <property type="match status" value="1"/>
</dbReference>
<dbReference type="PANTHER" id="PTHR45436">
    <property type="entry name" value="SENSOR HISTIDINE KINASE YKOH"/>
    <property type="match status" value="1"/>
</dbReference>
<dbReference type="PROSITE" id="PS50109">
    <property type="entry name" value="HIS_KIN"/>
    <property type="match status" value="1"/>
</dbReference>
<reference evidence="13 14" key="1">
    <citation type="submission" date="2019-02" db="EMBL/GenBank/DDBJ databases">
        <title>Sequencing the genomes of 1000 actinobacteria strains.</title>
        <authorList>
            <person name="Klenk H.-P."/>
        </authorList>
    </citation>
    <scope>NUCLEOTIDE SEQUENCE [LARGE SCALE GENOMIC DNA]</scope>
    <source>
        <strain evidence="13 14">DSM 16932</strain>
    </source>
</reference>
<feature type="transmembrane region" description="Helical" evidence="10">
    <location>
        <begin position="7"/>
        <end position="29"/>
    </location>
</feature>
<dbReference type="RefSeq" id="WP_130412232.1">
    <property type="nucleotide sequence ID" value="NZ_SGWX01000001.1"/>
</dbReference>
<dbReference type="Pfam" id="PF02518">
    <property type="entry name" value="HATPase_c"/>
    <property type="match status" value="1"/>
</dbReference>
<dbReference type="SUPFAM" id="SSF55874">
    <property type="entry name" value="ATPase domain of HSP90 chaperone/DNA topoisomerase II/histidine kinase"/>
    <property type="match status" value="1"/>
</dbReference>
<name>A0A4Q7LZV5_9MICO</name>
<evidence type="ECO:0000313" key="14">
    <source>
        <dbReference type="Proteomes" id="UP000293852"/>
    </source>
</evidence>
<dbReference type="PROSITE" id="PS50885">
    <property type="entry name" value="HAMP"/>
    <property type="match status" value="1"/>
</dbReference>
<dbReference type="InterPro" id="IPR036890">
    <property type="entry name" value="HATPase_C_sf"/>
</dbReference>
<evidence type="ECO:0000256" key="1">
    <source>
        <dbReference type="ARBA" id="ARBA00000085"/>
    </source>
</evidence>
<evidence type="ECO:0000256" key="5">
    <source>
        <dbReference type="ARBA" id="ARBA00022679"/>
    </source>
</evidence>
<accession>A0A4Q7LZV5</accession>
<dbReference type="SMART" id="SM00387">
    <property type="entry name" value="HATPase_c"/>
    <property type="match status" value="1"/>
</dbReference>
<dbReference type="InterPro" id="IPR050428">
    <property type="entry name" value="TCS_sensor_his_kinase"/>
</dbReference>
<sequence>MSFRARLTALIASVFVLGGAALLGVQFLLVQHLLEQQVDERVVTTPVEITTAPAPTAPSSSSEAITAWHCPPATTGHLIDTHDGWWWIECVSADGATVLRGAVDPDASPQERAATVQQLIHESTTLTTTRVSREVLRGLVVWSVVILAAFTGLAVLAARWLSRRSLGRVARITATTRAIGVEGLDRRLALAGPRDEIRELGDTIDSMLDRLEDAFERQDRFIAGASHELRTPLTTTRTLLEIPLTQGRVPADLVPSVRGALDANERSERLVGALLTLARSRTPASLAAGETDLGALAARILAERSDAAEARGLRVSPPAGDDAIAAVAPDLTLLALGNLFDNAIRHNADGGALAVRTGRDEPAGRVWVEVVNDGADLTGADVEALTEPFHRGTASRLAGEGLGLGLALVDTVATASGGALSLAARPGGGLRARLTLPARRDQLTATPG</sequence>
<evidence type="ECO:0000256" key="9">
    <source>
        <dbReference type="ARBA" id="ARBA00023012"/>
    </source>
</evidence>
<dbReference type="Gene3D" id="6.10.340.10">
    <property type="match status" value="1"/>
</dbReference>
<evidence type="ECO:0000256" key="2">
    <source>
        <dbReference type="ARBA" id="ARBA00004236"/>
    </source>
</evidence>
<keyword evidence="10" id="KW-0472">Membrane</keyword>
<dbReference type="PANTHER" id="PTHR45436:SF5">
    <property type="entry name" value="SENSOR HISTIDINE KINASE TRCS"/>
    <property type="match status" value="1"/>
</dbReference>
<evidence type="ECO:0000313" key="13">
    <source>
        <dbReference type="EMBL" id="RZS60371.1"/>
    </source>
</evidence>
<evidence type="ECO:0000259" key="11">
    <source>
        <dbReference type="PROSITE" id="PS50109"/>
    </source>
</evidence>
<dbReference type="SUPFAM" id="SSF47384">
    <property type="entry name" value="Homodimeric domain of signal transducing histidine kinase"/>
    <property type="match status" value="1"/>
</dbReference>
<dbReference type="Gene3D" id="3.30.565.10">
    <property type="entry name" value="Histidine kinase-like ATPase, C-terminal domain"/>
    <property type="match status" value="1"/>
</dbReference>
<dbReference type="Pfam" id="PF00672">
    <property type="entry name" value="HAMP"/>
    <property type="match status" value="1"/>
</dbReference>
<dbReference type="EMBL" id="SGWX01000001">
    <property type="protein sequence ID" value="RZS60371.1"/>
    <property type="molecule type" value="Genomic_DNA"/>
</dbReference>
<evidence type="ECO:0000256" key="4">
    <source>
        <dbReference type="ARBA" id="ARBA00022553"/>
    </source>
</evidence>
<keyword evidence="6 10" id="KW-0812">Transmembrane</keyword>
<dbReference type="SMART" id="SM00388">
    <property type="entry name" value="HisKA"/>
    <property type="match status" value="1"/>
</dbReference>
<evidence type="ECO:0000256" key="10">
    <source>
        <dbReference type="SAM" id="Phobius"/>
    </source>
</evidence>
<dbReference type="SMART" id="SM00304">
    <property type="entry name" value="HAMP"/>
    <property type="match status" value="1"/>
</dbReference>
<keyword evidence="14" id="KW-1185">Reference proteome</keyword>
<dbReference type="InterPro" id="IPR003660">
    <property type="entry name" value="HAMP_dom"/>
</dbReference>
<keyword evidence="5" id="KW-0808">Transferase</keyword>
<feature type="transmembrane region" description="Helical" evidence="10">
    <location>
        <begin position="139"/>
        <end position="161"/>
    </location>
</feature>
<dbReference type="EC" id="2.7.13.3" evidence="3"/>
<proteinExistence type="predicted"/>
<dbReference type="Pfam" id="PF00512">
    <property type="entry name" value="HisKA"/>
    <property type="match status" value="1"/>
</dbReference>
<dbReference type="Proteomes" id="UP000293852">
    <property type="component" value="Unassembled WGS sequence"/>
</dbReference>
<dbReference type="AlphaFoldDB" id="A0A4Q7LZV5"/>
<feature type="domain" description="Histidine kinase" evidence="11">
    <location>
        <begin position="224"/>
        <end position="440"/>
    </location>
</feature>
<dbReference type="Gene3D" id="1.10.287.130">
    <property type="match status" value="1"/>
</dbReference>
<evidence type="ECO:0000259" key="12">
    <source>
        <dbReference type="PROSITE" id="PS50885"/>
    </source>
</evidence>
<dbReference type="InterPro" id="IPR003661">
    <property type="entry name" value="HisK_dim/P_dom"/>
</dbReference>
<evidence type="ECO:0000256" key="6">
    <source>
        <dbReference type="ARBA" id="ARBA00022692"/>
    </source>
</evidence>
<dbReference type="InterPro" id="IPR003594">
    <property type="entry name" value="HATPase_dom"/>
</dbReference>
<comment type="caution">
    <text evidence="13">The sequence shown here is derived from an EMBL/GenBank/DDBJ whole genome shotgun (WGS) entry which is preliminary data.</text>
</comment>
<dbReference type="InterPro" id="IPR036097">
    <property type="entry name" value="HisK_dim/P_sf"/>
</dbReference>
<organism evidence="13 14">
    <name type="scientific">Xylanimonas ulmi</name>
    <dbReference type="NCBI Taxonomy" id="228973"/>
    <lineage>
        <taxon>Bacteria</taxon>
        <taxon>Bacillati</taxon>
        <taxon>Actinomycetota</taxon>
        <taxon>Actinomycetes</taxon>
        <taxon>Micrococcales</taxon>
        <taxon>Promicromonosporaceae</taxon>
        <taxon>Xylanimonas</taxon>
    </lineage>
</organism>
<comment type="subcellular location">
    <subcellularLocation>
        <location evidence="2">Cell membrane</location>
    </subcellularLocation>
</comment>
<keyword evidence="7 13" id="KW-0418">Kinase</keyword>
<evidence type="ECO:0000256" key="7">
    <source>
        <dbReference type="ARBA" id="ARBA00022777"/>
    </source>
</evidence>
<comment type="catalytic activity">
    <reaction evidence="1">
        <text>ATP + protein L-histidine = ADP + protein N-phospho-L-histidine.</text>
        <dbReference type="EC" id="2.7.13.3"/>
    </reaction>
</comment>
<keyword evidence="4" id="KW-0597">Phosphoprotein</keyword>
<dbReference type="InterPro" id="IPR005467">
    <property type="entry name" value="His_kinase_dom"/>
</dbReference>
<gene>
    <name evidence="13" type="ORF">EV386_0626</name>
</gene>
<keyword evidence="9" id="KW-0902">Two-component regulatory system</keyword>
<keyword evidence="8 10" id="KW-1133">Transmembrane helix</keyword>